<dbReference type="Pfam" id="PF08338">
    <property type="entry name" value="DUF1731"/>
    <property type="match status" value="1"/>
</dbReference>
<evidence type="ECO:0000259" key="1">
    <source>
        <dbReference type="Pfam" id="PF08338"/>
    </source>
</evidence>
<keyword evidence="3" id="KW-1185">Reference proteome</keyword>
<protein>
    <submittedName>
        <fullName evidence="2">DUF1731 domain-containing protein</fullName>
    </submittedName>
</protein>
<gene>
    <name evidence="2" type="ORF">ACFSQZ_11580</name>
</gene>
<comment type="caution">
    <text evidence="2">The sequence shown here is derived from an EMBL/GenBank/DDBJ whole genome shotgun (WGS) entry which is preliminary data.</text>
</comment>
<dbReference type="RefSeq" id="WP_377094843.1">
    <property type="nucleotide sequence ID" value="NZ_JBHSJM010000001.1"/>
</dbReference>
<proteinExistence type="predicted"/>
<feature type="domain" description="DUF1731" evidence="1">
    <location>
        <begin position="5"/>
        <end position="44"/>
    </location>
</feature>
<evidence type="ECO:0000313" key="2">
    <source>
        <dbReference type="EMBL" id="MFD2277113.1"/>
    </source>
</evidence>
<dbReference type="InterPro" id="IPR013549">
    <property type="entry name" value="DUF1731"/>
</dbReference>
<reference evidence="3" key="1">
    <citation type="journal article" date="2019" name="Int. J. Syst. Evol. Microbiol.">
        <title>The Global Catalogue of Microorganisms (GCM) 10K type strain sequencing project: providing services to taxonomists for standard genome sequencing and annotation.</title>
        <authorList>
            <consortium name="The Broad Institute Genomics Platform"/>
            <consortium name="The Broad Institute Genome Sequencing Center for Infectious Disease"/>
            <person name="Wu L."/>
            <person name="Ma J."/>
        </authorList>
    </citation>
    <scope>NUCLEOTIDE SEQUENCE [LARGE SCALE GENOMIC DNA]</scope>
    <source>
        <strain evidence="3">JCM 16545</strain>
    </source>
</reference>
<dbReference type="Proteomes" id="UP001597297">
    <property type="component" value="Unassembled WGS sequence"/>
</dbReference>
<sequence>MHCGLFLGGFADALLVSQRVSSEKLSQTGYKWRYPDLKSALKQLNEG</sequence>
<dbReference type="EMBL" id="JBHUJC010000038">
    <property type="protein sequence ID" value="MFD2277113.1"/>
    <property type="molecule type" value="Genomic_DNA"/>
</dbReference>
<organism evidence="2 3">
    <name type="scientific">Rubritalea spongiae</name>
    <dbReference type="NCBI Taxonomy" id="430797"/>
    <lineage>
        <taxon>Bacteria</taxon>
        <taxon>Pseudomonadati</taxon>
        <taxon>Verrucomicrobiota</taxon>
        <taxon>Verrucomicrobiia</taxon>
        <taxon>Verrucomicrobiales</taxon>
        <taxon>Rubritaleaceae</taxon>
        <taxon>Rubritalea</taxon>
    </lineage>
</organism>
<name>A0ABW5E756_9BACT</name>
<evidence type="ECO:0000313" key="3">
    <source>
        <dbReference type="Proteomes" id="UP001597297"/>
    </source>
</evidence>
<accession>A0ABW5E756</accession>